<dbReference type="EMBL" id="JAKZMO010000001">
    <property type="protein sequence ID" value="MDG5481222.1"/>
    <property type="molecule type" value="Genomic_DNA"/>
</dbReference>
<accession>A0ABT6GIK0</accession>
<sequence length="83" mass="8401">MPRECGAAGAARPSGGTNVADIDVTAMANKVASDRETAERHAAAAQLEAKGLARDLAAAGVAVRDVGEILGISFQRAQQLITA</sequence>
<comment type="caution">
    <text evidence="1">The sequence shown here is derived from an EMBL/GenBank/DDBJ whole genome shotgun (WGS) entry which is preliminary data.</text>
</comment>
<gene>
    <name evidence="1" type="ORF">MNO81_00225</name>
</gene>
<reference evidence="1" key="1">
    <citation type="journal article" date="2023" name="Environ. Microbiol.">
        <title>The 2-methylpropene degradation pathway in Mycobacteriaceae family strains.</title>
        <authorList>
            <person name="Helbich S."/>
            <person name="Barrantes I."/>
            <person name="Dos Anjos Borges L.G."/>
            <person name="Pieper D.H."/>
            <person name="Vainshtein Y."/>
            <person name="Sohn K."/>
            <person name="Engesser K.H."/>
        </authorList>
    </citation>
    <scope>NUCLEOTIDE SEQUENCE</scope>
    <source>
        <strain evidence="1">IBE100</strain>
    </source>
</reference>
<organism evidence="1 2">
    <name type="scientific">Mycolicibacterium gadium</name>
    <name type="common">Mycobacterium gadium</name>
    <dbReference type="NCBI Taxonomy" id="1794"/>
    <lineage>
        <taxon>Bacteria</taxon>
        <taxon>Bacillati</taxon>
        <taxon>Actinomycetota</taxon>
        <taxon>Actinomycetes</taxon>
        <taxon>Mycobacteriales</taxon>
        <taxon>Mycobacteriaceae</taxon>
        <taxon>Mycolicibacterium</taxon>
    </lineage>
</organism>
<dbReference type="RefSeq" id="WP_278219321.1">
    <property type="nucleotide sequence ID" value="NZ_JAKZMO010000001.1"/>
</dbReference>
<evidence type="ECO:0000313" key="1">
    <source>
        <dbReference type="EMBL" id="MDG5481222.1"/>
    </source>
</evidence>
<dbReference type="Proteomes" id="UP001154266">
    <property type="component" value="Unassembled WGS sequence"/>
</dbReference>
<proteinExistence type="predicted"/>
<protein>
    <submittedName>
        <fullName evidence="1">Uncharacterized protein</fullName>
    </submittedName>
</protein>
<name>A0ABT6GIK0_MYCGU</name>
<evidence type="ECO:0000313" key="2">
    <source>
        <dbReference type="Proteomes" id="UP001154266"/>
    </source>
</evidence>
<keyword evidence="2" id="KW-1185">Reference proteome</keyword>